<dbReference type="NCBIfam" id="NF001159">
    <property type="entry name" value="PRK00150.1-3"/>
    <property type="match status" value="1"/>
</dbReference>
<organism evidence="6 7">
    <name type="scientific">Roseicella aquatilis</name>
    <dbReference type="NCBI Taxonomy" id="2527868"/>
    <lineage>
        <taxon>Bacteria</taxon>
        <taxon>Pseudomonadati</taxon>
        <taxon>Pseudomonadota</taxon>
        <taxon>Alphaproteobacteria</taxon>
        <taxon>Acetobacterales</taxon>
        <taxon>Roseomonadaceae</taxon>
        <taxon>Roseicella</taxon>
    </lineage>
</organism>
<evidence type="ECO:0000256" key="1">
    <source>
        <dbReference type="ARBA" id="ARBA00010759"/>
    </source>
</evidence>
<gene>
    <name evidence="5 6" type="primary">def</name>
    <name evidence="6" type="ORF">EXY23_14090</name>
</gene>
<comment type="function">
    <text evidence="5">Removes the formyl group from the N-terminal Met of newly synthesized proteins. Requires at least a dipeptide for an efficient rate of reaction. N-terminal L-methionine is a prerequisite for activity but the enzyme has broad specificity at other positions.</text>
</comment>
<dbReference type="Gene3D" id="3.90.45.10">
    <property type="entry name" value="Peptide deformylase"/>
    <property type="match status" value="1"/>
</dbReference>
<dbReference type="SUPFAM" id="SSF56420">
    <property type="entry name" value="Peptide deformylase"/>
    <property type="match status" value="1"/>
</dbReference>
<evidence type="ECO:0000313" key="7">
    <source>
        <dbReference type="Proteomes" id="UP000295023"/>
    </source>
</evidence>
<dbReference type="EMBL" id="SKBM01000012">
    <property type="protein sequence ID" value="TCZ60898.1"/>
    <property type="molecule type" value="Genomic_DNA"/>
</dbReference>
<keyword evidence="5" id="KW-0408">Iron</keyword>
<dbReference type="GO" id="GO:0042586">
    <property type="term" value="F:peptide deformylase activity"/>
    <property type="evidence" value="ECO:0007669"/>
    <property type="project" value="UniProtKB-UniRule"/>
</dbReference>
<feature type="active site" evidence="5">
    <location>
        <position position="145"/>
    </location>
</feature>
<dbReference type="GO" id="GO:0046872">
    <property type="term" value="F:metal ion binding"/>
    <property type="evidence" value="ECO:0007669"/>
    <property type="project" value="UniProtKB-KW"/>
</dbReference>
<dbReference type="InterPro" id="IPR036821">
    <property type="entry name" value="Peptide_deformylase_sf"/>
</dbReference>
<proteinExistence type="inferred from homology"/>
<dbReference type="PANTHER" id="PTHR10458:SF22">
    <property type="entry name" value="PEPTIDE DEFORMYLASE"/>
    <property type="match status" value="1"/>
</dbReference>
<dbReference type="CDD" id="cd00487">
    <property type="entry name" value="Pep_deformylase"/>
    <property type="match status" value="1"/>
</dbReference>
<dbReference type="Proteomes" id="UP000295023">
    <property type="component" value="Unassembled WGS sequence"/>
</dbReference>
<protein>
    <recommendedName>
        <fullName evidence="5">Peptide deformylase</fullName>
        <shortName evidence="5">PDF</shortName>
        <ecNumber evidence="5">3.5.1.88</ecNumber>
    </recommendedName>
    <alternativeName>
        <fullName evidence="5">Polypeptide deformylase</fullName>
    </alternativeName>
</protein>
<feature type="binding site" evidence="5">
    <location>
        <position position="148"/>
    </location>
    <ligand>
        <name>Fe cation</name>
        <dbReference type="ChEBI" id="CHEBI:24875"/>
    </ligand>
</feature>
<dbReference type="FunFam" id="3.90.45.10:FF:000003">
    <property type="entry name" value="Peptide deformylase"/>
    <property type="match status" value="1"/>
</dbReference>
<keyword evidence="7" id="KW-1185">Reference proteome</keyword>
<keyword evidence="3 5" id="KW-0378">Hydrolase</keyword>
<evidence type="ECO:0000313" key="6">
    <source>
        <dbReference type="EMBL" id="TCZ60898.1"/>
    </source>
</evidence>
<dbReference type="InterPro" id="IPR023635">
    <property type="entry name" value="Peptide_deformylase"/>
</dbReference>
<evidence type="ECO:0000256" key="5">
    <source>
        <dbReference type="HAMAP-Rule" id="MF_00163"/>
    </source>
</evidence>
<evidence type="ECO:0000256" key="4">
    <source>
        <dbReference type="ARBA" id="ARBA00022917"/>
    </source>
</evidence>
<comment type="similarity">
    <text evidence="1 5">Belongs to the polypeptide deformylase family.</text>
</comment>
<accession>A0A4V2WL27</accession>
<dbReference type="EC" id="3.5.1.88" evidence="5"/>
<dbReference type="PRINTS" id="PR01576">
    <property type="entry name" value="PDEFORMYLASE"/>
</dbReference>
<feature type="binding site" evidence="5">
    <location>
        <position position="102"/>
    </location>
    <ligand>
        <name>Fe cation</name>
        <dbReference type="ChEBI" id="CHEBI:24875"/>
    </ligand>
</feature>
<dbReference type="PIRSF" id="PIRSF004749">
    <property type="entry name" value="Pep_def"/>
    <property type="match status" value="1"/>
</dbReference>
<dbReference type="Pfam" id="PF01327">
    <property type="entry name" value="Pep_deformylase"/>
    <property type="match status" value="1"/>
</dbReference>
<comment type="caution">
    <text evidence="6">The sequence shown here is derived from an EMBL/GenBank/DDBJ whole genome shotgun (WGS) entry which is preliminary data.</text>
</comment>
<dbReference type="NCBIfam" id="TIGR00079">
    <property type="entry name" value="pept_deformyl"/>
    <property type="match status" value="1"/>
</dbReference>
<sequence length="190" mass="20714">MAVLKIARMGHPVLLERCRPVADPGAPEIRRLVRDMIETMEDAPGAGLAAPQVHVPLRLFVFRVQPHRTTGAPDDVIVGNTVLINPVVEPLGEATHLRWEGCLSIPGLRAAVPRFLRVRYSGVDCDGRPVAAEVSGFHAGVVQHEADHLDGILYPMRMSDFRQMGFTEEIARAEELTAGMEAIRAAWAGA</sequence>
<evidence type="ECO:0000256" key="2">
    <source>
        <dbReference type="ARBA" id="ARBA00022723"/>
    </source>
</evidence>
<reference evidence="6 7" key="1">
    <citation type="submission" date="2019-03" db="EMBL/GenBank/DDBJ databases">
        <title>Paracraurococcus aquatilis NE82 genome sequence.</title>
        <authorList>
            <person name="Zhao Y."/>
            <person name="Du Z."/>
        </authorList>
    </citation>
    <scope>NUCLEOTIDE SEQUENCE [LARGE SCALE GENOMIC DNA]</scope>
    <source>
        <strain evidence="6 7">NE82</strain>
    </source>
</reference>
<comment type="cofactor">
    <cofactor evidence="5">
        <name>Fe(2+)</name>
        <dbReference type="ChEBI" id="CHEBI:29033"/>
    </cofactor>
    <text evidence="5">Binds 1 Fe(2+) ion.</text>
</comment>
<dbReference type="GO" id="GO:0006412">
    <property type="term" value="P:translation"/>
    <property type="evidence" value="ECO:0007669"/>
    <property type="project" value="UniProtKB-UniRule"/>
</dbReference>
<name>A0A4V2WL27_9PROT</name>
<keyword evidence="2 5" id="KW-0479">Metal-binding</keyword>
<comment type="catalytic activity">
    <reaction evidence="5">
        <text>N-terminal N-formyl-L-methionyl-[peptide] + H2O = N-terminal L-methionyl-[peptide] + formate</text>
        <dbReference type="Rhea" id="RHEA:24420"/>
        <dbReference type="Rhea" id="RHEA-COMP:10639"/>
        <dbReference type="Rhea" id="RHEA-COMP:10640"/>
        <dbReference type="ChEBI" id="CHEBI:15377"/>
        <dbReference type="ChEBI" id="CHEBI:15740"/>
        <dbReference type="ChEBI" id="CHEBI:49298"/>
        <dbReference type="ChEBI" id="CHEBI:64731"/>
        <dbReference type="EC" id="3.5.1.88"/>
    </reaction>
</comment>
<feature type="binding site" evidence="5">
    <location>
        <position position="144"/>
    </location>
    <ligand>
        <name>Fe cation</name>
        <dbReference type="ChEBI" id="CHEBI:24875"/>
    </ligand>
</feature>
<dbReference type="RefSeq" id="WP_132290263.1">
    <property type="nucleotide sequence ID" value="NZ_SKBM01000012.1"/>
</dbReference>
<dbReference type="HAMAP" id="MF_00163">
    <property type="entry name" value="Pep_deformylase"/>
    <property type="match status" value="1"/>
</dbReference>
<dbReference type="OrthoDB" id="9804313at2"/>
<dbReference type="PANTHER" id="PTHR10458">
    <property type="entry name" value="PEPTIDE DEFORMYLASE"/>
    <property type="match status" value="1"/>
</dbReference>
<dbReference type="AlphaFoldDB" id="A0A4V2WL27"/>
<keyword evidence="4 5" id="KW-0648">Protein biosynthesis</keyword>
<evidence type="ECO:0000256" key="3">
    <source>
        <dbReference type="ARBA" id="ARBA00022801"/>
    </source>
</evidence>